<keyword evidence="3 6" id="KW-0731">Sigma factor</keyword>
<dbReference type="SUPFAM" id="SSF88946">
    <property type="entry name" value="Sigma2 domain of RNA polymerase sigma factors"/>
    <property type="match status" value="1"/>
</dbReference>
<keyword evidence="10" id="KW-1185">Reference proteome</keyword>
<evidence type="ECO:0000313" key="9">
    <source>
        <dbReference type="EMBL" id="SMC75332.1"/>
    </source>
</evidence>
<dbReference type="InterPro" id="IPR014284">
    <property type="entry name" value="RNA_pol_sigma-70_dom"/>
</dbReference>
<keyword evidence="4 6" id="KW-0238">DNA-binding</keyword>
<keyword evidence="2 6" id="KW-0805">Transcription regulation</keyword>
<sequence>MTARPRHQGIGLAGPATPEAELVTGATQGDEAAVRELIRRMNPRLFRIARGIVGSDADAEEVVQETYLKAFTKLDTFRAEARFSTWITRIAINTARMHLRRVRSQEEYDTVTEDQKASDSILAFPGQHPDRPEAALGRAQMRAFLEGAVAQLPPDLRLPFLLRETENMSILAIARDLSLNPITVKTRLFRARRRLRIALEERIQGGFDAIFPFDGMRCADMSDRVVAELKRL</sequence>
<evidence type="ECO:0000256" key="1">
    <source>
        <dbReference type="ARBA" id="ARBA00010641"/>
    </source>
</evidence>
<dbReference type="InterPro" id="IPR013249">
    <property type="entry name" value="RNA_pol_sigma70_r4_t2"/>
</dbReference>
<evidence type="ECO:0000256" key="6">
    <source>
        <dbReference type="RuleBase" id="RU000716"/>
    </source>
</evidence>
<dbReference type="GO" id="GO:0016987">
    <property type="term" value="F:sigma factor activity"/>
    <property type="evidence" value="ECO:0007669"/>
    <property type="project" value="UniProtKB-KW"/>
</dbReference>
<accession>A0A1W2BRV0</accession>
<name>A0A1W2BRV0_9RHOB</name>
<dbReference type="RefSeq" id="WP_084352704.1">
    <property type="nucleotide sequence ID" value="NZ_FWYD01000004.1"/>
</dbReference>
<dbReference type="NCBIfam" id="NF008888">
    <property type="entry name" value="PRK11922.1"/>
    <property type="match status" value="1"/>
</dbReference>
<dbReference type="InterPro" id="IPR000838">
    <property type="entry name" value="RNA_pol_sigma70_ECF_CS"/>
</dbReference>
<dbReference type="NCBIfam" id="TIGR02937">
    <property type="entry name" value="sigma70-ECF"/>
    <property type="match status" value="1"/>
</dbReference>
<dbReference type="AlphaFoldDB" id="A0A1W2BRV0"/>
<dbReference type="Pfam" id="PF04542">
    <property type="entry name" value="Sigma70_r2"/>
    <property type="match status" value="1"/>
</dbReference>
<dbReference type="InterPro" id="IPR036388">
    <property type="entry name" value="WH-like_DNA-bd_sf"/>
</dbReference>
<dbReference type="PANTHER" id="PTHR43133:SF51">
    <property type="entry name" value="RNA POLYMERASE SIGMA FACTOR"/>
    <property type="match status" value="1"/>
</dbReference>
<dbReference type="Pfam" id="PF08281">
    <property type="entry name" value="Sigma70_r4_2"/>
    <property type="match status" value="1"/>
</dbReference>
<dbReference type="Proteomes" id="UP000192330">
    <property type="component" value="Unassembled WGS sequence"/>
</dbReference>
<dbReference type="InterPro" id="IPR039425">
    <property type="entry name" value="RNA_pol_sigma-70-like"/>
</dbReference>
<evidence type="ECO:0000259" key="8">
    <source>
        <dbReference type="Pfam" id="PF08281"/>
    </source>
</evidence>
<organism evidence="9 10">
    <name type="scientific">Primorskyibacter flagellatus</name>
    <dbReference type="NCBI Taxonomy" id="1387277"/>
    <lineage>
        <taxon>Bacteria</taxon>
        <taxon>Pseudomonadati</taxon>
        <taxon>Pseudomonadota</taxon>
        <taxon>Alphaproteobacteria</taxon>
        <taxon>Rhodobacterales</taxon>
        <taxon>Roseobacteraceae</taxon>
        <taxon>Primorskyibacter</taxon>
    </lineage>
</organism>
<comment type="similarity">
    <text evidence="1 6">Belongs to the sigma-70 factor family. ECF subfamily.</text>
</comment>
<dbReference type="EMBL" id="FWYD01000004">
    <property type="protein sequence ID" value="SMC75332.1"/>
    <property type="molecule type" value="Genomic_DNA"/>
</dbReference>
<dbReference type="PROSITE" id="PS01063">
    <property type="entry name" value="SIGMA70_ECF"/>
    <property type="match status" value="1"/>
</dbReference>
<keyword evidence="5 6" id="KW-0804">Transcription</keyword>
<evidence type="ECO:0000256" key="3">
    <source>
        <dbReference type="ARBA" id="ARBA00023082"/>
    </source>
</evidence>
<dbReference type="InterPro" id="IPR007627">
    <property type="entry name" value="RNA_pol_sigma70_r2"/>
</dbReference>
<dbReference type="InterPro" id="IPR013324">
    <property type="entry name" value="RNA_pol_sigma_r3/r4-like"/>
</dbReference>
<evidence type="ECO:0000256" key="2">
    <source>
        <dbReference type="ARBA" id="ARBA00023015"/>
    </source>
</evidence>
<feature type="domain" description="RNA polymerase sigma-70 region 2" evidence="7">
    <location>
        <begin position="37"/>
        <end position="103"/>
    </location>
</feature>
<dbReference type="InterPro" id="IPR013325">
    <property type="entry name" value="RNA_pol_sigma_r2"/>
</dbReference>
<dbReference type="SUPFAM" id="SSF88659">
    <property type="entry name" value="Sigma3 and sigma4 domains of RNA polymerase sigma factors"/>
    <property type="match status" value="1"/>
</dbReference>
<evidence type="ECO:0000259" key="7">
    <source>
        <dbReference type="Pfam" id="PF04542"/>
    </source>
</evidence>
<dbReference type="STRING" id="1387277.SAMN06295998_104273"/>
<protein>
    <recommendedName>
        <fullName evidence="6">RNA polymerase sigma factor</fullName>
    </recommendedName>
</protein>
<dbReference type="GO" id="GO:0003677">
    <property type="term" value="F:DNA binding"/>
    <property type="evidence" value="ECO:0007669"/>
    <property type="project" value="UniProtKB-KW"/>
</dbReference>
<dbReference type="GO" id="GO:0006352">
    <property type="term" value="P:DNA-templated transcription initiation"/>
    <property type="evidence" value="ECO:0007669"/>
    <property type="project" value="InterPro"/>
</dbReference>
<proteinExistence type="inferred from homology"/>
<dbReference type="PANTHER" id="PTHR43133">
    <property type="entry name" value="RNA POLYMERASE ECF-TYPE SIGMA FACTO"/>
    <property type="match status" value="1"/>
</dbReference>
<feature type="domain" description="RNA polymerase sigma factor 70 region 4 type 2" evidence="8">
    <location>
        <begin position="146"/>
        <end position="195"/>
    </location>
</feature>
<dbReference type="Gene3D" id="1.10.10.10">
    <property type="entry name" value="Winged helix-like DNA-binding domain superfamily/Winged helix DNA-binding domain"/>
    <property type="match status" value="1"/>
</dbReference>
<dbReference type="OrthoDB" id="9803470at2"/>
<evidence type="ECO:0000256" key="5">
    <source>
        <dbReference type="ARBA" id="ARBA00023163"/>
    </source>
</evidence>
<evidence type="ECO:0000256" key="4">
    <source>
        <dbReference type="ARBA" id="ARBA00023125"/>
    </source>
</evidence>
<gene>
    <name evidence="9" type="ORF">SAMN06295998_104273</name>
</gene>
<evidence type="ECO:0000313" key="10">
    <source>
        <dbReference type="Proteomes" id="UP000192330"/>
    </source>
</evidence>
<reference evidence="9 10" key="1">
    <citation type="submission" date="2017-04" db="EMBL/GenBank/DDBJ databases">
        <authorList>
            <person name="Afonso C.L."/>
            <person name="Miller P.J."/>
            <person name="Scott M.A."/>
            <person name="Spackman E."/>
            <person name="Goraichik I."/>
            <person name="Dimitrov K.M."/>
            <person name="Suarez D.L."/>
            <person name="Swayne D.E."/>
        </authorList>
    </citation>
    <scope>NUCLEOTIDE SEQUENCE [LARGE SCALE GENOMIC DNA]</scope>
    <source>
        <strain evidence="9 10">CGMCC 1.12644</strain>
    </source>
</reference>
<dbReference type="Gene3D" id="1.10.1740.10">
    <property type="match status" value="1"/>
</dbReference>